<proteinExistence type="predicted"/>
<dbReference type="Proteomes" id="UP001596409">
    <property type="component" value="Unassembled WGS sequence"/>
</dbReference>
<organism evidence="1 2">
    <name type="scientific">Streptomyces viridiviolaceus</name>
    <dbReference type="NCBI Taxonomy" id="68282"/>
    <lineage>
        <taxon>Bacteria</taxon>
        <taxon>Bacillati</taxon>
        <taxon>Actinomycetota</taxon>
        <taxon>Actinomycetes</taxon>
        <taxon>Kitasatosporales</taxon>
        <taxon>Streptomycetaceae</taxon>
        <taxon>Streptomyces</taxon>
    </lineage>
</organism>
<protein>
    <recommendedName>
        <fullName evidence="3">SnoaL-like domain-containing protein</fullName>
    </recommendedName>
</protein>
<dbReference type="RefSeq" id="WP_189880205.1">
    <property type="nucleotide sequence ID" value="NZ_BMWA01000039.1"/>
</dbReference>
<comment type="caution">
    <text evidence="1">The sequence shown here is derived from an EMBL/GenBank/DDBJ whole genome shotgun (WGS) entry which is preliminary data.</text>
</comment>
<accession>A0ABW2EF48</accession>
<name>A0ABW2EF48_9ACTN</name>
<evidence type="ECO:0000313" key="2">
    <source>
        <dbReference type="Proteomes" id="UP001596409"/>
    </source>
</evidence>
<dbReference type="SUPFAM" id="SSF54427">
    <property type="entry name" value="NTF2-like"/>
    <property type="match status" value="1"/>
</dbReference>
<sequence length="113" mass="12703">MAEKTNEEIAKHWLRALTDVDVFYEFCAPDCKVWHSSDDKWMTVKEAIDAVHSRGGLPPFRNSRYTLTDKGFIMQTSTTLDGTNVHIVQVAVVKDGKVVSAEEYIGPEMDIAV</sequence>
<keyword evidence="2" id="KW-1185">Reference proteome</keyword>
<dbReference type="Gene3D" id="3.10.450.50">
    <property type="match status" value="1"/>
</dbReference>
<reference evidence="2" key="1">
    <citation type="journal article" date="2019" name="Int. J. Syst. Evol. Microbiol.">
        <title>The Global Catalogue of Microorganisms (GCM) 10K type strain sequencing project: providing services to taxonomists for standard genome sequencing and annotation.</title>
        <authorList>
            <consortium name="The Broad Institute Genomics Platform"/>
            <consortium name="The Broad Institute Genome Sequencing Center for Infectious Disease"/>
            <person name="Wu L."/>
            <person name="Ma J."/>
        </authorList>
    </citation>
    <scope>NUCLEOTIDE SEQUENCE [LARGE SCALE GENOMIC DNA]</scope>
    <source>
        <strain evidence="2">JCM 4855</strain>
    </source>
</reference>
<evidence type="ECO:0008006" key="3">
    <source>
        <dbReference type="Google" id="ProtNLM"/>
    </source>
</evidence>
<dbReference type="EMBL" id="JBHSYM010000086">
    <property type="protein sequence ID" value="MFC7017038.1"/>
    <property type="molecule type" value="Genomic_DNA"/>
</dbReference>
<evidence type="ECO:0000313" key="1">
    <source>
        <dbReference type="EMBL" id="MFC7017038.1"/>
    </source>
</evidence>
<dbReference type="InterPro" id="IPR032710">
    <property type="entry name" value="NTF2-like_dom_sf"/>
</dbReference>
<gene>
    <name evidence="1" type="ORF">ACFQMH_36215</name>
</gene>